<dbReference type="AlphaFoldDB" id="A0A1Y2LJK1"/>
<evidence type="ECO:0000256" key="1">
    <source>
        <dbReference type="SAM" id="MobiDB-lite"/>
    </source>
</evidence>
<gene>
    <name evidence="2" type="ORF">B5807_11379</name>
</gene>
<name>A0A1Y2LJK1_EPING</name>
<proteinExistence type="predicted"/>
<accession>A0A1Y2LJK1</accession>
<dbReference type="Proteomes" id="UP000193240">
    <property type="component" value="Unassembled WGS sequence"/>
</dbReference>
<reference evidence="2 3" key="1">
    <citation type="journal article" date="2017" name="Genome Announc.">
        <title>Genome sequence of the saprophytic ascomycete Epicoccum nigrum ICMP 19927 strain isolated from New Zealand.</title>
        <authorList>
            <person name="Fokin M."/>
            <person name="Fleetwood D."/>
            <person name="Weir B.S."/>
            <person name="Villas-Boas S.G."/>
        </authorList>
    </citation>
    <scope>NUCLEOTIDE SEQUENCE [LARGE SCALE GENOMIC DNA]</scope>
    <source>
        <strain evidence="2 3">ICMP 19927</strain>
    </source>
</reference>
<evidence type="ECO:0000313" key="2">
    <source>
        <dbReference type="EMBL" id="OSS43920.1"/>
    </source>
</evidence>
<organism evidence="2 3">
    <name type="scientific">Epicoccum nigrum</name>
    <name type="common">Soil fungus</name>
    <name type="synonym">Epicoccum purpurascens</name>
    <dbReference type="NCBI Taxonomy" id="105696"/>
    <lineage>
        <taxon>Eukaryota</taxon>
        <taxon>Fungi</taxon>
        <taxon>Dikarya</taxon>
        <taxon>Ascomycota</taxon>
        <taxon>Pezizomycotina</taxon>
        <taxon>Dothideomycetes</taxon>
        <taxon>Pleosporomycetidae</taxon>
        <taxon>Pleosporales</taxon>
        <taxon>Pleosporineae</taxon>
        <taxon>Didymellaceae</taxon>
        <taxon>Epicoccum</taxon>
    </lineage>
</organism>
<sequence length="105" mass="11878">MIVDEATSVSSTGMHAMDDDAQAAVFLGAWDRGSANRRSQCQRDIEDERHNVNSTRLSWLQMRFSRLLVFPEWKPERCSKGMVGSLQTSRASERMTEGTSIRQAL</sequence>
<evidence type="ECO:0000313" key="3">
    <source>
        <dbReference type="Proteomes" id="UP000193240"/>
    </source>
</evidence>
<dbReference type="InParanoid" id="A0A1Y2LJK1"/>
<dbReference type="EMBL" id="KZ107860">
    <property type="protein sequence ID" value="OSS43920.1"/>
    <property type="molecule type" value="Genomic_DNA"/>
</dbReference>
<keyword evidence="3" id="KW-1185">Reference proteome</keyword>
<feature type="region of interest" description="Disordered" evidence="1">
    <location>
        <begin position="81"/>
        <end position="105"/>
    </location>
</feature>
<protein>
    <submittedName>
        <fullName evidence="2">Uncharacterized protein</fullName>
    </submittedName>
</protein>